<reference evidence="1 2" key="1">
    <citation type="submission" date="2014-06" db="EMBL/GenBank/DDBJ databases">
        <authorList>
            <person name="Swart Estienne"/>
        </authorList>
    </citation>
    <scope>NUCLEOTIDE SEQUENCE [LARGE SCALE GENOMIC DNA]</scope>
    <source>
        <strain evidence="1 2">130c</strain>
    </source>
</reference>
<dbReference type="EMBL" id="CCKQ01017647">
    <property type="protein sequence ID" value="CDW89546.1"/>
    <property type="molecule type" value="Genomic_DNA"/>
</dbReference>
<gene>
    <name evidence="1" type="primary">Contig19100.g20257</name>
    <name evidence="1" type="ORF">STYLEM_18679</name>
</gene>
<evidence type="ECO:0000313" key="2">
    <source>
        <dbReference type="Proteomes" id="UP000039865"/>
    </source>
</evidence>
<dbReference type="AlphaFoldDB" id="A0A078B5R1"/>
<organism evidence="1 2">
    <name type="scientific">Stylonychia lemnae</name>
    <name type="common">Ciliate</name>
    <dbReference type="NCBI Taxonomy" id="5949"/>
    <lineage>
        <taxon>Eukaryota</taxon>
        <taxon>Sar</taxon>
        <taxon>Alveolata</taxon>
        <taxon>Ciliophora</taxon>
        <taxon>Intramacronucleata</taxon>
        <taxon>Spirotrichea</taxon>
        <taxon>Stichotrichia</taxon>
        <taxon>Sporadotrichida</taxon>
        <taxon>Oxytrichidae</taxon>
        <taxon>Stylonychinae</taxon>
        <taxon>Stylonychia</taxon>
    </lineage>
</organism>
<proteinExistence type="predicted"/>
<sequence length="62" mass="6990">MRKFARSIGSEGKVRENREASVLSRAAVTQLLFWHSLPKHAVGGRFGDCEGYLPEMRLRACL</sequence>
<keyword evidence="2" id="KW-1185">Reference proteome</keyword>
<name>A0A078B5R1_STYLE</name>
<dbReference type="InParanoid" id="A0A078B5R1"/>
<evidence type="ECO:0000313" key="1">
    <source>
        <dbReference type="EMBL" id="CDW89546.1"/>
    </source>
</evidence>
<dbReference type="OrthoDB" id="10428320at2759"/>
<protein>
    <submittedName>
        <fullName evidence="1">Uncharacterized protein</fullName>
    </submittedName>
</protein>
<accession>A0A078B5R1</accession>
<dbReference type="Proteomes" id="UP000039865">
    <property type="component" value="Unassembled WGS sequence"/>
</dbReference>